<dbReference type="Proteomes" id="UP000217265">
    <property type="component" value="Chromosome"/>
</dbReference>
<dbReference type="Pfam" id="PF02604">
    <property type="entry name" value="PhdYeFM_antitox"/>
    <property type="match status" value="1"/>
</dbReference>
<evidence type="ECO:0000256" key="2">
    <source>
        <dbReference type="RuleBase" id="RU362080"/>
    </source>
</evidence>
<accession>A0A290QM22</accession>
<sequence length="97" mass="10616">MKTVNIQAAKTHLSRLVEEAATGEEIILAKAGKPIAKLVPYAKTRKARVGGFLKGQIWEAPDCWEADEKLNKLMVEGPLFPDEPGSTMLVAEEKPQS</sequence>
<dbReference type="InterPro" id="IPR006442">
    <property type="entry name" value="Antitoxin_Phd/YefM"/>
</dbReference>
<dbReference type="PANTHER" id="PTHR35377">
    <property type="entry name" value="ANTITOXIN VAPB49-RELATED-RELATED"/>
    <property type="match status" value="1"/>
</dbReference>
<comment type="similarity">
    <text evidence="1 2">Belongs to the phD/YefM antitoxin family.</text>
</comment>
<dbReference type="AlphaFoldDB" id="A0A290QM22"/>
<proteinExistence type="inferred from homology"/>
<dbReference type="RefSeq" id="WP_096056773.1">
    <property type="nucleotide sequence ID" value="NZ_CP023344.1"/>
</dbReference>
<dbReference type="NCBIfam" id="TIGR01552">
    <property type="entry name" value="phd_fam"/>
    <property type="match status" value="1"/>
</dbReference>
<dbReference type="InterPro" id="IPR051416">
    <property type="entry name" value="phD-YefM_TA_antitoxins"/>
</dbReference>
<name>A0A290QM22_9BACT</name>
<reference evidence="3 4" key="1">
    <citation type="submission" date="2017-09" db="EMBL/GenBank/DDBJ databases">
        <title>Complete genome sequence of Verrucomicrobial strain HZ-65, isolated from freshwater.</title>
        <authorList>
            <person name="Choi A."/>
        </authorList>
    </citation>
    <scope>NUCLEOTIDE SEQUENCE [LARGE SCALE GENOMIC DNA]</scope>
    <source>
        <strain evidence="3 4">HZ-65</strain>
    </source>
</reference>
<dbReference type="EMBL" id="CP023344">
    <property type="protein sequence ID" value="ATC65142.1"/>
    <property type="molecule type" value="Genomic_DNA"/>
</dbReference>
<organism evidence="3 4">
    <name type="scientific">Nibricoccus aquaticus</name>
    <dbReference type="NCBI Taxonomy" id="2576891"/>
    <lineage>
        <taxon>Bacteria</taxon>
        <taxon>Pseudomonadati</taxon>
        <taxon>Verrucomicrobiota</taxon>
        <taxon>Opitutia</taxon>
        <taxon>Opitutales</taxon>
        <taxon>Opitutaceae</taxon>
        <taxon>Nibricoccus</taxon>
    </lineage>
</organism>
<gene>
    <name evidence="3" type="ORF">CMV30_14920</name>
</gene>
<evidence type="ECO:0000313" key="4">
    <source>
        <dbReference type="Proteomes" id="UP000217265"/>
    </source>
</evidence>
<evidence type="ECO:0000313" key="3">
    <source>
        <dbReference type="EMBL" id="ATC65142.1"/>
    </source>
</evidence>
<keyword evidence="4" id="KW-1185">Reference proteome</keyword>
<protein>
    <recommendedName>
        <fullName evidence="2">Antitoxin</fullName>
    </recommendedName>
</protein>
<comment type="function">
    <text evidence="2">Antitoxin component of a type II toxin-antitoxin (TA) system.</text>
</comment>
<dbReference type="InterPro" id="IPR036165">
    <property type="entry name" value="YefM-like_sf"/>
</dbReference>
<dbReference type="SUPFAM" id="SSF143120">
    <property type="entry name" value="YefM-like"/>
    <property type="match status" value="1"/>
</dbReference>
<dbReference type="KEGG" id="vbh:CMV30_14920"/>
<evidence type="ECO:0000256" key="1">
    <source>
        <dbReference type="ARBA" id="ARBA00009981"/>
    </source>
</evidence>
<dbReference type="Gene3D" id="3.40.1620.10">
    <property type="entry name" value="YefM-like domain"/>
    <property type="match status" value="1"/>
</dbReference>
<dbReference type="OrthoDB" id="9800503at2"/>